<dbReference type="EC" id="2.7.1.50" evidence="11"/>
<evidence type="ECO:0000256" key="10">
    <source>
        <dbReference type="ARBA" id="ARBA00022977"/>
    </source>
</evidence>
<keyword evidence="6 11" id="KW-0547">Nucleotide-binding</keyword>
<keyword evidence="7 11" id="KW-0418">Kinase</keyword>
<dbReference type="GO" id="GO:0004417">
    <property type="term" value="F:hydroxyethylthiazole kinase activity"/>
    <property type="evidence" value="ECO:0007669"/>
    <property type="project" value="UniProtKB-UniRule"/>
</dbReference>
<comment type="function">
    <text evidence="11">Catalyzes the phosphorylation of the hydroxyl group of 4-methyl-5-beta-hydroxyethylthiazole (THZ).</text>
</comment>
<keyword evidence="10 11" id="KW-0784">Thiamine biosynthesis</keyword>
<feature type="binding site" evidence="11">
    <location>
        <position position="207"/>
    </location>
    <ligand>
        <name>substrate</name>
    </ligand>
</feature>
<evidence type="ECO:0000256" key="4">
    <source>
        <dbReference type="ARBA" id="ARBA00022679"/>
    </source>
</evidence>
<organism evidence="12 13">
    <name type="scientific">Methanoculleus bourgensis</name>
    <dbReference type="NCBI Taxonomy" id="83986"/>
    <lineage>
        <taxon>Archaea</taxon>
        <taxon>Methanobacteriati</taxon>
        <taxon>Methanobacteriota</taxon>
        <taxon>Stenosarchaea group</taxon>
        <taxon>Methanomicrobia</taxon>
        <taxon>Methanomicrobiales</taxon>
        <taxon>Methanomicrobiaceae</taxon>
        <taxon>Methanoculleus</taxon>
    </lineage>
</organism>
<dbReference type="NCBIfam" id="NF006830">
    <property type="entry name" value="PRK09355.1"/>
    <property type="match status" value="1"/>
</dbReference>
<dbReference type="SUPFAM" id="SSF53613">
    <property type="entry name" value="Ribokinase-like"/>
    <property type="match status" value="1"/>
</dbReference>
<dbReference type="PIRSF" id="PIRSF000513">
    <property type="entry name" value="Thz_kinase"/>
    <property type="match status" value="1"/>
</dbReference>
<dbReference type="KEGG" id="mema:MMAB1_0191"/>
<evidence type="ECO:0000313" key="12">
    <source>
        <dbReference type="EMBL" id="CVK31408.1"/>
    </source>
</evidence>
<proteinExistence type="inferred from homology"/>
<dbReference type="InterPro" id="IPR000417">
    <property type="entry name" value="Hyethyz_kinase"/>
</dbReference>
<dbReference type="GO" id="GO:0009228">
    <property type="term" value="P:thiamine biosynthetic process"/>
    <property type="evidence" value="ECO:0007669"/>
    <property type="project" value="UniProtKB-KW"/>
</dbReference>
<evidence type="ECO:0000256" key="7">
    <source>
        <dbReference type="ARBA" id="ARBA00022777"/>
    </source>
</evidence>
<name>A0A0X3BH05_9EURY</name>
<keyword evidence="4 11" id="KW-0808">Transferase</keyword>
<dbReference type="Gene3D" id="3.40.1190.20">
    <property type="match status" value="1"/>
</dbReference>
<feature type="binding site" evidence="11">
    <location>
        <position position="58"/>
    </location>
    <ligand>
        <name>substrate</name>
    </ligand>
</feature>
<dbReference type="Pfam" id="PF02110">
    <property type="entry name" value="HK"/>
    <property type="match status" value="1"/>
</dbReference>
<keyword evidence="9 11" id="KW-0460">Magnesium</keyword>
<accession>A0A0X3BH05</accession>
<dbReference type="NCBIfam" id="TIGR00694">
    <property type="entry name" value="thiM"/>
    <property type="match status" value="1"/>
</dbReference>
<dbReference type="RefSeq" id="WP_082864840.1">
    <property type="nucleotide sequence ID" value="NZ_JAHAVR010000001.1"/>
</dbReference>
<comment type="catalytic activity">
    <reaction evidence="1 11">
        <text>5-(2-hydroxyethyl)-4-methylthiazole + ATP = 4-methyl-5-(2-phosphooxyethyl)-thiazole + ADP + H(+)</text>
        <dbReference type="Rhea" id="RHEA:24212"/>
        <dbReference type="ChEBI" id="CHEBI:15378"/>
        <dbReference type="ChEBI" id="CHEBI:17957"/>
        <dbReference type="ChEBI" id="CHEBI:30616"/>
        <dbReference type="ChEBI" id="CHEBI:58296"/>
        <dbReference type="ChEBI" id="CHEBI:456216"/>
        <dbReference type="EC" id="2.7.1.50"/>
    </reaction>
</comment>
<dbReference type="GO" id="GO:0009229">
    <property type="term" value="P:thiamine diphosphate biosynthetic process"/>
    <property type="evidence" value="ECO:0007669"/>
    <property type="project" value="UniProtKB-UniRule"/>
</dbReference>
<evidence type="ECO:0000256" key="8">
    <source>
        <dbReference type="ARBA" id="ARBA00022840"/>
    </source>
</evidence>
<dbReference type="GeneID" id="27136308"/>
<dbReference type="GO" id="GO:0005524">
    <property type="term" value="F:ATP binding"/>
    <property type="evidence" value="ECO:0007669"/>
    <property type="project" value="UniProtKB-UniRule"/>
</dbReference>
<dbReference type="CDD" id="cd01170">
    <property type="entry name" value="THZ_kinase"/>
    <property type="match status" value="1"/>
</dbReference>
<keyword evidence="5 11" id="KW-0479">Metal-binding</keyword>
<comment type="similarity">
    <text evidence="11">Belongs to the Thz kinase family.</text>
</comment>
<dbReference type="HAMAP" id="MF_00228">
    <property type="entry name" value="Thz_kinase"/>
    <property type="match status" value="1"/>
</dbReference>
<evidence type="ECO:0000256" key="6">
    <source>
        <dbReference type="ARBA" id="ARBA00022741"/>
    </source>
</evidence>
<protein>
    <recommendedName>
        <fullName evidence="11">Hydroxyethylthiazole kinase</fullName>
        <ecNumber evidence="11">2.7.1.50</ecNumber>
    </recommendedName>
    <alternativeName>
        <fullName evidence="11">4-methyl-5-beta-hydroxyethylthiazole kinase</fullName>
        <shortName evidence="11">TH kinase</shortName>
        <shortName evidence="11">Thz kinase</shortName>
    </alternativeName>
</protein>
<evidence type="ECO:0000256" key="5">
    <source>
        <dbReference type="ARBA" id="ARBA00022723"/>
    </source>
</evidence>
<dbReference type="PRINTS" id="PR01099">
    <property type="entry name" value="HYETHTZKNASE"/>
</dbReference>
<comment type="pathway">
    <text evidence="3 11">Cofactor biosynthesis; thiamine diphosphate biosynthesis; 4-methyl-5-(2-phosphoethyl)-thiazole from 5-(2-hydroxyethyl)-4-methylthiazole: step 1/1.</text>
</comment>
<gene>
    <name evidence="11 12" type="primary">thiM</name>
    <name evidence="12" type="ORF">MMAB1_0191</name>
</gene>
<evidence type="ECO:0000313" key="13">
    <source>
        <dbReference type="Proteomes" id="UP000069850"/>
    </source>
</evidence>
<evidence type="ECO:0000256" key="3">
    <source>
        <dbReference type="ARBA" id="ARBA00004868"/>
    </source>
</evidence>
<feature type="binding site" evidence="11">
    <location>
        <position position="134"/>
    </location>
    <ligand>
        <name>ATP</name>
        <dbReference type="ChEBI" id="CHEBI:30616"/>
    </ligand>
</feature>
<sequence>MPGNTREDSSANLMDGSILAGLLAAVRSHRPLVHHITNSVTINDCANITISAGAAPVMAEAPEEVAEMVSAAGALVLNIGTLSQGQVDAMLIAGRRANVLGIPVILDPVGAGATRFRTETAWRLLDSLDVAVLKGNAGEIGVLAGTGGSVRGVDSGGIAGDPVETVRECARATGTVVAMTGPVDVVAEDRRVFLVGNGNPMMDRLSGTGCMAASVTGAFAAIADDYAVSSAAALAAFGLAGERAAAGARGPYSFRTALFDELSVLTPGDLAEHARLEGPHGV</sequence>
<comment type="cofactor">
    <cofactor evidence="2 11">
        <name>Mg(2+)</name>
        <dbReference type="ChEBI" id="CHEBI:18420"/>
    </cofactor>
</comment>
<dbReference type="AlphaFoldDB" id="A0A0X3BH05"/>
<dbReference type="UniPathway" id="UPA00060">
    <property type="reaction ID" value="UER00139"/>
</dbReference>
<evidence type="ECO:0000256" key="1">
    <source>
        <dbReference type="ARBA" id="ARBA00001771"/>
    </source>
</evidence>
<dbReference type="Proteomes" id="UP000069850">
    <property type="component" value="Chromosome 1"/>
</dbReference>
<dbReference type="EMBL" id="LT158599">
    <property type="protein sequence ID" value="CVK31408.1"/>
    <property type="molecule type" value="Genomic_DNA"/>
</dbReference>
<evidence type="ECO:0000256" key="2">
    <source>
        <dbReference type="ARBA" id="ARBA00001946"/>
    </source>
</evidence>
<keyword evidence="8 11" id="KW-0067">ATP-binding</keyword>
<dbReference type="GO" id="GO:0000287">
    <property type="term" value="F:magnesium ion binding"/>
    <property type="evidence" value="ECO:0007669"/>
    <property type="project" value="UniProtKB-UniRule"/>
</dbReference>
<evidence type="ECO:0000256" key="11">
    <source>
        <dbReference type="HAMAP-Rule" id="MF_00228"/>
    </source>
</evidence>
<reference evidence="12 13" key="1">
    <citation type="submission" date="2016-01" db="EMBL/GenBank/DDBJ databases">
        <authorList>
            <person name="Manzoor S."/>
        </authorList>
    </citation>
    <scope>NUCLEOTIDE SEQUENCE [LARGE SCALE GENOMIC DNA]</scope>
    <source>
        <strain evidence="12">Methanoculleus sp MAB1</strain>
    </source>
</reference>
<evidence type="ECO:0000256" key="9">
    <source>
        <dbReference type="ARBA" id="ARBA00022842"/>
    </source>
</evidence>
<dbReference type="InterPro" id="IPR029056">
    <property type="entry name" value="Ribokinase-like"/>
</dbReference>
<feature type="binding site" evidence="11">
    <location>
        <position position="180"/>
    </location>
    <ligand>
        <name>ATP</name>
        <dbReference type="ChEBI" id="CHEBI:30616"/>
    </ligand>
</feature>